<sequence length="915" mass="103958">MNNLGTIARSETNKFMESLQTSVGVTMINQFDVGFYFTYLVLEKVIVTTKHNDDEQQNWVTPSLLQDMLMSETQLLGKLPELVVGRRPSALDSAAVRNIQTHSSLSHFEAMKELVTSNESPFLNLSMDEILELERAYNGARDKSLDQSFCKEIATSLSSLSNKKSLSWEQVQQWFHNKHRESTGLVASSHEGLNLYVDLSDESSSRKEHKISPNPKGIKAEDLSELGFESISIKDKAWHDVAMFLNYRVLSTGELVNGSCNPCLVSHLEAGRAHFLRQGHTYYKSMRPSSNGAISQPFLDGPVVQEARVRYHGFGKEEDEWVNVKDGVRERSIPLEASECHKLKEGHLVLCFLVKSDYALYCDARVLKVERRVHDSKECTCTFTVRFYHDMSEVNPWMLPLPDVDSYVSLAGRLVRRRGADGRIPVRTLDRGASSSAAAAEPTGYPGGSYDTSLLVKYEHHVARHIWFGEERGPKKELKIAGHGLKLNSRVPLALPPQMESWVSRSGLASLQRTSLNKIDTNLVSAFVERWHLETSSFHMPFGEMSITLDDVACLLHLPIRGIFWSPQDVTEELAVELVVDYLGVSQSQAQSHVRSCRGSYYKLEWLYDIFVHHRAASSWAYATRAYLLMLVGSTIFADKTFTLVEARYLLLFRDLDGCSGYSWGAAALVTLYRYLGDASMYSCKQLGGYPTLLQCWIHEYFPTVGKRGENWNPAGNCGLPRAMRWSYRQGVLKVDDLRPILDELTPTDVIWRPFEDHRAWRVFDEICLYRGCLKWGETVVPYLPDRCLRQFGYRQYVPSPPLDCMMATDIDVDWISYHQSVVDVIGSSSVATTPSEVVDGYLEWYYRVSHPRLVPPHRDAPREVPVPVYDAGPSDPDWARVSTLIRRYLRQVNAEEEDPQFSDLFEALHISRSH</sequence>
<dbReference type="PANTHER" id="PTHR33827">
    <property type="entry name" value="PROTEIN SAWADEE HOMEODOMAIN HOMOLOG 2"/>
    <property type="match status" value="1"/>
</dbReference>
<dbReference type="Pfam" id="PF16719">
    <property type="entry name" value="SAWADEE"/>
    <property type="match status" value="1"/>
</dbReference>
<dbReference type="InterPro" id="IPR032001">
    <property type="entry name" value="SAWADEE_dom"/>
</dbReference>
<feature type="domain" description="SAWADEE" evidence="2">
    <location>
        <begin position="225"/>
        <end position="390"/>
    </location>
</feature>
<dbReference type="Pfam" id="PF10536">
    <property type="entry name" value="PMD"/>
    <property type="match status" value="1"/>
</dbReference>
<dbReference type="InterPro" id="IPR020575">
    <property type="entry name" value="Hsp90_N"/>
</dbReference>
<dbReference type="Proteomes" id="UP001058974">
    <property type="component" value="Chromosome 4"/>
</dbReference>
<dbReference type="InterPro" id="IPR019557">
    <property type="entry name" value="AminoTfrase-like_pln_mobile"/>
</dbReference>
<reference evidence="3 4" key="1">
    <citation type="journal article" date="2022" name="Nat. Genet.">
        <title>Improved pea reference genome and pan-genome highlight genomic features and evolutionary characteristics.</title>
        <authorList>
            <person name="Yang T."/>
            <person name="Liu R."/>
            <person name="Luo Y."/>
            <person name="Hu S."/>
            <person name="Wang D."/>
            <person name="Wang C."/>
            <person name="Pandey M.K."/>
            <person name="Ge S."/>
            <person name="Xu Q."/>
            <person name="Li N."/>
            <person name="Li G."/>
            <person name="Huang Y."/>
            <person name="Saxena R.K."/>
            <person name="Ji Y."/>
            <person name="Li M."/>
            <person name="Yan X."/>
            <person name="He Y."/>
            <person name="Liu Y."/>
            <person name="Wang X."/>
            <person name="Xiang C."/>
            <person name="Varshney R.K."/>
            <person name="Ding H."/>
            <person name="Gao S."/>
            <person name="Zong X."/>
        </authorList>
    </citation>
    <scope>NUCLEOTIDE SEQUENCE [LARGE SCALE GENOMIC DNA]</scope>
    <source>
        <strain evidence="3 4">cv. Zhongwan 6</strain>
    </source>
</reference>
<evidence type="ECO:0000259" key="1">
    <source>
        <dbReference type="Pfam" id="PF10536"/>
    </source>
</evidence>
<dbReference type="PANTHER" id="PTHR33827:SF2">
    <property type="entry name" value="PROTEIN SAWADEE HOMEODOMAIN HOMOLOG 1"/>
    <property type="match status" value="1"/>
</dbReference>
<protein>
    <submittedName>
        <fullName evidence="3">Uncharacterized protein</fullName>
    </submittedName>
</protein>
<dbReference type="SUPFAM" id="SSF55874">
    <property type="entry name" value="ATPase domain of HSP90 chaperone/DNA topoisomerase II/histidine kinase"/>
    <property type="match status" value="1"/>
</dbReference>
<name>A0A9D5AUY4_PEA</name>
<dbReference type="EMBL" id="JAMSHJ010000004">
    <property type="protein sequence ID" value="KAI5422843.1"/>
    <property type="molecule type" value="Genomic_DNA"/>
</dbReference>
<dbReference type="Gene3D" id="3.30.565.10">
    <property type="entry name" value="Histidine kinase-like ATPase, C-terminal domain"/>
    <property type="match status" value="1"/>
</dbReference>
<gene>
    <name evidence="3" type="ORF">KIW84_046027</name>
</gene>
<dbReference type="PRINTS" id="PR00775">
    <property type="entry name" value="HEATSHOCK90"/>
</dbReference>
<proteinExistence type="predicted"/>
<accession>A0A9D5AUY4</accession>
<dbReference type="Gene3D" id="2.30.30.140">
    <property type="match status" value="1"/>
</dbReference>
<dbReference type="Gene3D" id="2.40.50.40">
    <property type="match status" value="1"/>
</dbReference>
<comment type="caution">
    <text evidence="3">The sequence shown here is derived from an EMBL/GenBank/DDBJ whole genome shotgun (WGS) entry which is preliminary data.</text>
</comment>
<dbReference type="AlphaFoldDB" id="A0A9D5AUY4"/>
<evidence type="ECO:0000313" key="3">
    <source>
        <dbReference type="EMBL" id="KAI5422843.1"/>
    </source>
</evidence>
<evidence type="ECO:0000259" key="2">
    <source>
        <dbReference type="Pfam" id="PF16719"/>
    </source>
</evidence>
<dbReference type="GO" id="GO:0003682">
    <property type="term" value="F:chromatin binding"/>
    <property type="evidence" value="ECO:0007669"/>
    <property type="project" value="InterPro"/>
</dbReference>
<dbReference type="InterPro" id="IPR039276">
    <property type="entry name" value="SHH1/2"/>
</dbReference>
<dbReference type="Gramene" id="Psat04G0602700-T1">
    <property type="protein sequence ID" value="KAI5422843.1"/>
    <property type="gene ID" value="KIW84_046027"/>
</dbReference>
<dbReference type="InterPro" id="IPR036890">
    <property type="entry name" value="HATPase_C_sf"/>
</dbReference>
<feature type="domain" description="Aminotransferase-like plant mobile" evidence="1">
    <location>
        <begin position="507"/>
        <end position="846"/>
    </location>
</feature>
<organism evidence="3 4">
    <name type="scientific">Pisum sativum</name>
    <name type="common">Garden pea</name>
    <name type="synonym">Lathyrus oleraceus</name>
    <dbReference type="NCBI Taxonomy" id="3888"/>
    <lineage>
        <taxon>Eukaryota</taxon>
        <taxon>Viridiplantae</taxon>
        <taxon>Streptophyta</taxon>
        <taxon>Embryophyta</taxon>
        <taxon>Tracheophyta</taxon>
        <taxon>Spermatophyta</taxon>
        <taxon>Magnoliopsida</taxon>
        <taxon>eudicotyledons</taxon>
        <taxon>Gunneridae</taxon>
        <taxon>Pentapetalae</taxon>
        <taxon>rosids</taxon>
        <taxon>fabids</taxon>
        <taxon>Fabales</taxon>
        <taxon>Fabaceae</taxon>
        <taxon>Papilionoideae</taxon>
        <taxon>50 kb inversion clade</taxon>
        <taxon>NPAAA clade</taxon>
        <taxon>Hologalegina</taxon>
        <taxon>IRL clade</taxon>
        <taxon>Fabeae</taxon>
        <taxon>Lathyrus</taxon>
    </lineage>
</organism>
<keyword evidence="4" id="KW-1185">Reference proteome</keyword>
<evidence type="ECO:0000313" key="4">
    <source>
        <dbReference type="Proteomes" id="UP001058974"/>
    </source>
</evidence>